<feature type="region of interest" description="Disordered" evidence="1">
    <location>
        <begin position="18"/>
        <end position="39"/>
    </location>
</feature>
<evidence type="ECO:0000313" key="3">
    <source>
        <dbReference type="Proteomes" id="UP000296049"/>
    </source>
</evidence>
<accession>R0LRE9</accession>
<reference evidence="3" key="1">
    <citation type="journal article" date="2013" name="Nat. Genet.">
        <title>The duck genome and transcriptome provide insight into an avian influenza virus reservoir species.</title>
        <authorList>
            <person name="Huang Y."/>
            <person name="Li Y."/>
            <person name="Burt D.W."/>
            <person name="Chen H."/>
            <person name="Zhang Y."/>
            <person name="Qian W."/>
            <person name="Kim H."/>
            <person name="Gan S."/>
            <person name="Zhao Y."/>
            <person name="Li J."/>
            <person name="Yi K."/>
            <person name="Feng H."/>
            <person name="Zhu P."/>
            <person name="Li B."/>
            <person name="Liu Q."/>
            <person name="Fairley S."/>
            <person name="Magor K.E."/>
            <person name="Du Z."/>
            <person name="Hu X."/>
            <person name="Goodman L."/>
            <person name="Tafer H."/>
            <person name="Vignal A."/>
            <person name="Lee T."/>
            <person name="Kim K.W."/>
            <person name="Sheng Z."/>
            <person name="An Y."/>
            <person name="Searle S."/>
            <person name="Herrero J."/>
            <person name="Groenen M.A."/>
            <person name="Crooijmans R.P."/>
            <person name="Faraut T."/>
            <person name="Cai Q."/>
            <person name="Webster R.G."/>
            <person name="Aldridge J.R."/>
            <person name="Warren W.C."/>
            <person name="Bartschat S."/>
            <person name="Kehr S."/>
            <person name="Marz M."/>
            <person name="Stadler P.F."/>
            <person name="Smith J."/>
            <person name="Kraus R.H."/>
            <person name="Zhao Y."/>
            <person name="Ren L."/>
            <person name="Fei J."/>
            <person name="Morisson M."/>
            <person name="Kaiser P."/>
            <person name="Griffin D.K."/>
            <person name="Rao M."/>
            <person name="Pitel F."/>
            <person name="Wang J."/>
            <person name="Li N."/>
        </authorList>
    </citation>
    <scope>NUCLEOTIDE SEQUENCE [LARGE SCALE GENOMIC DNA]</scope>
</reference>
<evidence type="ECO:0000313" key="2">
    <source>
        <dbReference type="EMBL" id="EOB04305.1"/>
    </source>
</evidence>
<gene>
    <name evidence="2" type="ORF">Anapl_04720</name>
</gene>
<dbReference type="EMBL" id="KB742801">
    <property type="protein sequence ID" value="EOB04305.1"/>
    <property type="molecule type" value="Genomic_DNA"/>
</dbReference>
<organism evidence="2 3">
    <name type="scientific">Anas platyrhynchos</name>
    <name type="common">Mallard</name>
    <name type="synonym">Anas boschas</name>
    <dbReference type="NCBI Taxonomy" id="8839"/>
    <lineage>
        <taxon>Eukaryota</taxon>
        <taxon>Metazoa</taxon>
        <taxon>Chordata</taxon>
        <taxon>Craniata</taxon>
        <taxon>Vertebrata</taxon>
        <taxon>Euteleostomi</taxon>
        <taxon>Archelosauria</taxon>
        <taxon>Archosauria</taxon>
        <taxon>Dinosauria</taxon>
        <taxon>Saurischia</taxon>
        <taxon>Theropoda</taxon>
        <taxon>Coelurosauria</taxon>
        <taxon>Aves</taxon>
        <taxon>Neognathae</taxon>
        <taxon>Galloanserae</taxon>
        <taxon>Anseriformes</taxon>
        <taxon>Anatidae</taxon>
        <taxon>Anatinae</taxon>
        <taxon>Anas</taxon>
    </lineage>
</organism>
<protein>
    <submittedName>
        <fullName evidence="2">Uncharacterized protein</fullName>
    </submittedName>
</protein>
<proteinExistence type="predicted"/>
<dbReference type="Proteomes" id="UP000296049">
    <property type="component" value="Unassembled WGS sequence"/>
</dbReference>
<sequence length="184" mass="20772">MKVLVNYLHGGATKEAMNREEKRFPPPALADGPSSQGSEDLMEPKVLVTAIGLGMGTMAGSLAVRASPIYALRQGLKGAETSLDGPWQFRQAVLRERGDIISHANIRRPFRYLNTIEIQYINLLPNSVSPFRHYRYQSSLRITNYGFDGTMKIETGSQQHYTKWQKSHRNKLQKLWFDSTGQCA</sequence>
<evidence type="ECO:0000256" key="1">
    <source>
        <dbReference type="SAM" id="MobiDB-lite"/>
    </source>
</evidence>
<keyword evidence="3" id="KW-1185">Reference proteome</keyword>
<dbReference type="AlphaFoldDB" id="R0LRE9"/>
<name>R0LRE9_ANAPL</name>